<dbReference type="GO" id="GO:1902208">
    <property type="term" value="P:regulation of bacterial-type flagellum assembly"/>
    <property type="evidence" value="ECO:0007669"/>
    <property type="project" value="UniProtKB-UniRule"/>
</dbReference>
<dbReference type="GO" id="GO:0045947">
    <property type="term" value="P:negative regulation of translational initiation"/>
    <property type="evidence" value="ECO:0007669"/>
    <property type="project" value="UniProtKB-UniRule"/>
</dbReference>
<dbReference type="InterPro" id="IPR036107">
    <property type="entry name" value="CsrA_sf"/>
</dbReference>
<dbReference type="GO" id="GO:0005829">
    <property type="term" value="C:cytosol"/>
    <property type="evidence" value="ECO:0007669"/>
    <property type="project" value="TreeGrafter"/>
</dbReference>
<dbReference type="Proteomes" id="UP000502196">
    <property type="component" value="Chromosome"/>
</dbReference>
<dbReference type="Pfam" id="PF02599">
    <property type="entry name" value="CsrA"/>
    <property type="match status" value="1"/>
</dbReference>
<organism evidence="6 7">
    <name type="scientific">Kyrpidia spormannii</name>
    <dbReference type="NCBI Taxonomy" id="2055160"/>
    <lineage>
        <taxon>Bacteria</taxon>
        <taxon>Bacillati</taxon>
        <taxon>Bacillota</taxon>
        <taxon>Bacilli</taxon>
        <taxon>Bacillales</taxon>
        <taxon>Alicyclobacillaceae</taxon>
        <taxon>Kyrpidia</taxon>
    </lineage>
</organism>
<gene>
    <name evidence="4" type="primary">csrA</name>
    <name evidence="6" type="ORF">COOX1_3240</name>
</gene>
<dbReference type="InterPro" id="IPR003751">
    <property type="entry name" value="CsrA"/>
</dbReference>
<sequence>MLVLSRRVGEAVFIGEDVRVLVLEVRGDLECLGIKAPRSVPVNREAVFEQIREENRRAAKSTAAADRLFVALGSGPEPEDGPGPGSRIPHSISKTPATESQSLNLDGDNTGHKSGEQTQRPRLLPDRPRSSRHPPPDDPGPTRSKYRRWENTFALKQSAAPADLIK</sequence>
<dbReference type="PANTHER" id="PTHR34984">
    <property type="entry name" value="CARBON STORAGE REGULATOR"/>
    <property type="match status" value="1"/>
</dbReference>
<dbReference type="AlphaFoldDB" id="A0A6F9EF45"/>
<evidence type="ECO:0000256" key="1">
    <source>
        <dbReference type="ARBA" id="ARBA00022490"/>
    </source>
</evidence>
<keyword evidence="4" id="KW-1005">Bacterial flagellum biogenesis</keyword>
<evidence type="ECO:0000256" key="2">
    <source>
        <dbReference type="ARBA" id="ARBA00022845"/>
    </source>
</evidence>
<dbReference type="EMBL" id="LR792683">
    <property type="protein sequence ID" value="CAB3395994.1"/>
    <property type="molecule type" value="Genomic_DNA"/>
</dbReference>
<keyword evidence="2 4" id="KW-0810">Translation regulation</keyword>
<comment type="similarity">
    <text evidence="4">Belongs to the CsrA/RsmA family.</text>
</comment>
<feature type="compositionally biased region" description="Polar residues" evidence="5">
    <location>
        <begin position="92"/>
        <end position="104"/>
    </location>
</feature>
<evidence type="ECO:0000256" key="5">
    <source>
        <dbReference type="SAM" id="MobiDB-lite"/>
    </source>
</evidence>
<name>A0A6F9EF45_9BACL</name>
<proteinExistence type="inferred from homology"/>
<dbReference type="RefSeq" id="WP_170086485.1">
    <property type="nucleotide sequence ID" value="NZ_CP047971.1"/>
</dbReference>
<evidence type="ECO:0000256" key="3">
    <source>
        <dbReference type="ARBA" id="ARBA00022884"/>
    </source>
</evidence>
<dbReference type="GO" id="GO:0048027">
    <property type="term" value="F:mRNA 5'-UTR binding"/>
    <property type="evidence" value="ECO:0007669"/>
    <property type="project" value="UniProtKB-UniRule"/>
</dbReference>
<comment type="subunit">
    <text evidence="4">Homodimer; the beta-strands of each monomer intercalate to form a hydrophobic core, while the alpha-helices form wings that extend away from the core.</text>
</comment>
<accession>A0A6F9EF45</accession>
<dbReference type="GO" id="GO:0006402">
    <property type="term" value="P:mRNA catabolic process"/>
    <property type="evidence" value="ECO:0007669"/>
    <property type="project" value="InterPro"/>
</dbReference>
<keyword evidence="4" id="KW-0678">Repressor</keyword>
<dbReference type="HAMAP" id="MF_00167">
    <property type="entry name" value="CsrA"/>
    <property type="match status" value="1"/>
</dbReference>
<keyword evidence="1 4" id="KW-0963">Cytoplasm</keyword>
<dbReference type="Gene3D" id="2.60.40.4380">
    <property type="entry name" value="Translational regulator CsrA"/>
    <property type="match status" value="1"/>
</dbReference>
<comment type="function">
    <text evidence="4">A translational regulator that binds mRNA to regulate translation initiation and/or mRNA stability. Usually binds in the 5'-UTR at or near the Shine-Dalgarno sequence preventing ribosome-binding, thus repressing translation. Its main target seems to be the major flagellin gene, while its function is anatagonized by FliW.</text>
</comment>
<evidence type="ECO:0000313" key="6">
    <source>
        <dbReference type="EMBL" id="CAB3395994.1"/>
    </source>
</evidence>
<feature type="region of interest" description="Disordered" evidence="5">
    <location>
        <begin position="70"/>
        <end position="166"/>
    </location>
</feature>
<evidence type="ECO:0000256" key="4">
    <source>
        <dbReference type="HAMAP-Rule" id="MF_00167"/>
    </source>
</evidence>
<reference evidence="6 7" key="1">
    <citation type="submission" date="2020-04" db="EMBL/GenBank/DDBJ databases">
        <authorList>
            <person name="Hogendoorn C."/>
        </authorList>
    </citation>
    <scope>NUCLEOTIDE SEQUENCE [LARGE SCALE GENOMIC DNA]</scope>
    <source>
        <strain evidence="6">COOX1</strain>
    </source>
</reference>
<dbReference type="GO" id="GO:0006109">
    <property type="term" value="P:regulation of carbohydrate metabolic process"/>
    <property type="evidence" value="ECO:0007669"/>
    <property type="project" value="InterPro"/>
</dbReference>
<comment type="subcellular location">
    <subcellularLocation>
        <location evidence="4">Cytoplasm</location>
    </subcellularLocation>
</comment>
<dbReference type="SUPFAM" id="SSF117130">
    <property type="entry name" value="CsrA-like"/>
    <property type="match status" value="1"/>
</dbReference>
<protein>
    <recommendedName>
        <fullName evidence="4">Translational regulator CsrA</fullName>
    </recommendedName>
</protein>
<dbReference type="PANTHER" id="PTHR34984:SF1">
    <property type="entry name" value="CARBON STORAGE REGULATOR"/>
    <property type="match status" value="1"/>
</dbReference>
<dbReference type="GO" id="GO:0044781">
    <property type="term" value="P:bacterial-type flagellum organization"/>
    <property type="evidence" value="ECO:0007669"/>
    <property type="project" value="UniProtKB-KW"/>
</dbReference>
<evidence type="ECO:0000313" key="7">
    <source>
        <dbReference type="Proteomes" id="UP000502196"/>
    </source>
</evidence>
<keyword evidence="3 4" id="KW-0694">RNA-binding</keyword>